<dbReference type="CDD" id="cd00397">
    <property type="entry name" value="DNA_BRE_C"/>
    <property type="match status" value="1"/>
</dbReference>
<dbReference type="PANTHER" id="PTHR30349">
    <property type="entry name" value="PHAGE INTEGRASE-RELATED"/>
    <property type="match status" value="1"/>
</dbReference>
<feature type="domain" description="Tyr recombinase" evidence="6">
    <location>
        <begin position="108"/>
        <end position="301"/>
    </location>
</feature>
<dbReference type="Gene3D" id="1.10.443.10">
    <property type="entry name" value="Intergrase catalytic core"/>
    <property type="match status" value="1"/>
</dbReference>
<comment type="caution">
    <text evidence="8">The sequence shown here is derived from an EMBL/GenBank/DDBJ whole genome shotgun (WGS) entry which is preliminary data.</text>
</comment>
<dbReference type="InterPro" id="IPR013762">
    <property type="entry name" value="Integrase-like_cat_sf"/>
</dbReference>
<dbReference type="EMBL" id="BMEC01000030">
    <property type="protein sequence ID" value="GGC56671.1"/>
    <property type="molecule type" value="Genomic_DNA"/>
</dbReference>
<dbReference type="PANTHER" id="PTHR30349:SF41">
    <property type="entry name" value="INTEGRASE_RECOMBINASE PROTEIN MJ0367-RELATED"/>
    <property type="match status" value="1"/>
</dbReference>
<proteinExistence type="inferred from homology"/>
<feature type="domain" description="Core-binding (CB)" evidence="7">
    <location>
        <begin position="2"/>
        <end position="86"/>
    </location>
</feature>
<protein>
    <recommendedName>
        <fullName evidence="10">Integrase</fullName>
    </recommendedName>
</protein>
<gene>
    <name evidence="8" type="ORF">GCM10011506_47930</name>
</gene>
<comment type="similarity">
    <text evidence="1">Belongs to the 'phage' integrase family.</text>
</comment>
<name>A0ABQ1NEB7_9BACT</name>
<dbReference type="PROSITE" id="PS51900">
    <property type="entry name" value="CB"/>
    <property type="match status" value="1"/>
</dbReference>
<keyword evidence="9" id="KW-1185">Reference proteome</keyword>
<dbReference type="InterPro" id="IPR011010">
    <property type="entry name" value="DNA_brk_join_enz"/>
</dbReference>
<dbReference type="InterPro" id="IPR050090">
    <property type="entry name" value="Tyrosine_recombinase_XerCD"/>
</dbReference>
<evidence type="ECO:0000313" key="9">
    <source>
        <dbReference type="Proteomes" id="UP000636010"/>
    </source>
</evidence>
<reference evidence="9" key="1">
    <citation type="journal article" date="2019" name="Int. J. Syst. Evol. Microbiol.">
        <title>The Global Catalogue of Microorganisms (GCM) 10K type strain sequencing project: providing services to taxonomists for standard genome sequencing and annotation.</title>
        <authorList>
            <consortium name="The Broad Institute Genomics Platform"/>
            <consortium name="The Broad Institute Genome Sequencing Center for Infectious Disease"/>
            <person name="Wu L."/>
            <person name="Ma J."/>
        </authorList>
    </citation>
    <scope>NUCLEOTIDE SEQUENCE [LARGE SCALE GENOMIC DNA]</scope>
    <source>
        <strain evidence="9">CGMCC 1.10832</strain>
    </source>
</reference>
<evidence type="ECO:0000256" key="3">
    <source>
        <dbReference type="ARBA" id="ARBA00023125"/>
    </source>
</evidence>
<evidence type="ECO:0000259" key="7">
    <source>
        <dbReference type="PROSITE" id="PS51900"/>
    </source>
</evidence>
<dbReference type="SUPFAM" id="SSF56349">
    <property type="entry name" value="DNA breaking-rejoining enzymes"/>
    <property type="match status" value="1"/>
</dbReference>
<dbReference type="InterPro" id="IPR004107">
    <property type="entry name" value="Integrase_SAM-like_N"/>
</dbReference>
<dbReference type="Pfam" id="PF02899">
    <property type="entry name" value="Phage_int_SAM_1"/>
    <property type="match status" value="1"/>
</dbReference>
<dbReference type="InterPro" id="IPR044068">
    <property type="entry name" value="CB"/>
</dbReference>
<keyword evidence="3 5" id="KW-0238">DNA-binding</keyword>
<dbReference type="PROSITE" id="PS51898">
    <property type="entry name" value="TYR_RECOMBINASE"/>
    <property type="match status" value="1"/>
</dbReference>
<evidence type="ECO:0000256" key="2">
    <source>
        <dbReference type="ARBA" id="ARBA00022908"/>
    </source>
</evidence>
<dbReference type="Gene3D" id="1.10.150.130">
    <property type="match status" value="1"/>
</dbReference>
<dbReference type="Proteomes" id="UP000636010">
    <property type="component" value="Unassembled WGS sequence"/>
</dbReference>
<evidence type="ECO:0000256" key="5">
    <source>
        <dbReference type="PROSITE-ProRule" id="PRU01248"/>
    </source>
</evidence>
<dbReference type="InterPro" id="IPR010998">
    <property type="entry name" value="Integrase_recombinase_N"/>
</dbReference>
<evidence type="ECO:0000256" key="4">
    <source>
        <dbReference type="ARBA" id="ARBA00023172"/>
    </source>
</evidence>
<organism evidence="8 9">
    <name type="scientific">Marivirga lumbricoides</name>
    <dbReference type="NCBI Taxonomy" id="1046115"/>
    <lineage>
        <taxon>Bacteria</taxon>
        <taxon>Pseudomonadati</taxon>
        <taxon>Bacteroidota</taxon>
        <taxon>Cytophagia</taxon>
        <taxon>Cytophagales</taxon>
        <taxon>Marivirgaceae</taxon>
        <taxon>Marivirga</taxon>
    </lineage>
</organism>
<evidence type="ECO:0008006" key="10">
    <source>
        <dbReference type="Google" id="ProtNLM"/>
    </source>
</evidence>
<accession>A0ABQ1NEB7</accession>
<dbReference type="RefSeq" id="WP_188467902.1">
    <property type="nucleotide sequence ID" value="NZ_BAABHU010000030.1"/>
</dbReference>
<evidence type="ECO:0000259" key="6">
    <source>
        <dbReference type="PROSITE" id="PS51898"/>
    </source>
</evidence>
<evidence type="ECO:0000256" key="1">
    <source>
        <dbReference type="ARBA" id="ARBA00008857"/>
    </source>
</evidence>
<dbReference type="InterPro" id="IPR002104">
    <property type="entry name" value="Integrase_catalytic"/>
</dbReference>
<keyword evidence="2" id="KW-0229">DNA integration</keyword>
<sequence>MNSEDVLITGFESYLQSKGFTSNGIKSRLKILKRYRKWLAEEHLEAEQVTYNELLSFMKWCSNKGASQRTIQSYMGAIKHLYEYFIREEITDKNPATDITVKGIKRKTLYHILETHELHALYNSYPANSLAQRRNKVILGMLVYQGLKTAELGKLETSDINLREGKLYVPGSTRSNSREMKLESHQVMDIYDYVLKIRGEFAAMDTKRKYQTKEATDKLFIGEGGNQPSGGLSNFMTQLMLSVRKINPNVKNAKQIRTSVITKWLKMYNLREVQYLAGHRYISSTESYLQNDMEGLQEEVQQFHPLG</sequence>
<dbReference type="Pfam" id="PF00589">
    <property type="entry name" value="Phage_integrase"/>
    <property type="match status" value="1"/>
</dbReference>
<keyword evidence="4" id="KW-0233">DNA recombination</keyword>
<evidence type="ECO:0000313" key="8">
    <source>
        <dbReference type="EMBL" id="GGC56671.1"/>
    </source>
</evidence>